<evidence type="ECO:0000313" key="3">
    <source>
        <dbReference type="Proteomes" id="UP000886520"/>
    </source>
</evidence>
<comment type="caution">
    <text evidence="2">The sequence shown here is derived from an EMBL/GenBank/DDBJ whole genome shotgun (WGS) entry which is preliminary data.</text>
</comment>
<accession>A0A9D4ZBY2</accession>
<organism evidence="2 3">
    <name type="scientific">Adiantum capillus-veneris</name>
    <name type="common">Maidenhair fern</name>
    <dbReference type="NCBI Taxonomy" id="13818"/>
    <lineage>
        <taxon>Eukaryota</taxon>
        <taxon>Viridiplantae</taxon>
        <taxon>Streptophyta</taxon>
        <taxon>Embryophyta</taxon>
        <taxon>Tracheophyta</taxon>
        <taxon>Polypodiopsida</taxon>
        <taxon>Polypodiidae</taxon>
        <taxon>Polypodiales</taxon>
        <taxon>Pteridineae</taxon>
        <taxon>Pteridaceae</taxon>
        <taxon>Vittarioideae</taxon>
        <taxon>Adiantum</taxon>
    </lineage>
</organism>
<dbReference type="AlphaFoldDB" id="A0A9D4ZBY2"/>
<sequence length="121" mass="13724">MNNGYENQPDDDDDTQTKELANGASAGAFERLGDIIMQIWRELQEASADGNKTFRTCVCGWIESVKKSVDEYQVNVTDVHVCQREEQIATPRKAVIEMRSQLNRLNAILTRFSNNSEREGL</sequence>
<proteinExistence type="predicted"/>
<reference evidence="2" key="1">
    <citation type="submission" date="2021-01" db="EMBL/GenBank/DDBJ databases">
        <title>Adiantum capillus-veneris genome.</title>
        <authorList>
            <person name="Fang Y."/>
            <person name="Liao Q."/>
        </authorList>
    </citation>
    <scope>NUCLEOTIDE SEQUENCE</scope>
    <source>
        <strain evidence="2">H3</strain>
        <tissue evidence="2">Leaf</tissue>
    </source>
</reference>
<gene>
    <name evidence="2" type="ORF">GOP47_0014251</name>
</gene>
<dbReference type="EMBL" id="JABFUD020000014">
    <property type="protein sequence ID" value="KAI5069908.1"/>
    <property type="molecule type" value="Genomic_DNA"/>
</dbReference>
<evidence type="ECO:0000313" key="2">
    <source>
        <dbReference type="EMBL" id="KAI5069908.1"/>
    </source>
</evidence>
<protein>
    <submittedName>
        <fullName evidence="2">Uncharacterized protein</fullName>
    </submittedName>
</protein>
<keyword evidence="3" id="KW-1185">Reference proteome</keyword>
<evidence type="ECO:0000256" key="1">
    <source>
        <dbReference type="SAM" id="MobiDB-lite"/>
    </source>
</evidence>
<feature type="region of interest" description="Disordered" evidence="1">
    <location>
        <begin position="1"/>
        <end position="25"/>
    </location>
</feature>
<name>A0A9D4ZBY2_ADICA</name>
<dbReference type="Proteomes" id="UP000886520">
    <property type="component" value="Chromosome 14"/>
</dbReference>